<dbReference type="EMBL" id="JBHTCH010000005">
    <property type="protein sequence ID" value="MFC7360092.1"/>
    <property type="molecule type" value="Genomic_DNA"/>
</dbReference>
<evidence type="ECO:0000313" key="9">
    <source>
        <dbReference type="EMBL" id="MFC7360092.1"/>
    </source>
</evidence>
<feature type="transmembrane region" description="Helical" evidence="7">
    <location>
        <begin position="444"/>
        <end position="472"/>
    </location>
</feature>
<keyword evidence="2" id="KW-1003">Cell membrane</keyword>
<keyword evidence="10" id="KW-1185">Reference proteome</keyword>
<feature type="transmembrane region" description="Helical" evidence="7">
    <location>
        <begin position="322"/>
        <end position="348"/>
    </location>
</feature>
<dbReference type="Pfam" id="PF02687">
    <property type="entry name" value="FtsX"/>
    <property type="match status" value="2"/>
</dbReference>
<evidence type="ECO:0000256" key="5">
    <source>
        <dbReference type="ARBA" id="ARBA00023136"/>
    </source>
</evidence>
<evidence type="ECO:0000313" key="10">
    <source>
        <dbReference type="Proteomes" id="UP001596524"/>
    </source>
</evidence>
<protein>
    <submittedName>
        <fullName evidence="9">FtsX-like permease family protein</fullName>
    </submittedName>
</protein>
<feature type="transmembrane region" description="Helical" evidence="7">
    <location>
        <begin position="272"/>
        <end position="297"/>
    </location>
</feature>
<keyword evidence="4 7" id="KW-1133">Transmembrane helix</keyword>
<feature type="transmembrane region" description="Helical" evidence="7">
    <location>
        <begin position="368"/>
        <end position="392"/>
    </location>
</feature>
<reference evidence="10" key="1">
    <citation type="journal article" date="2019" name="Int. J. Syst. Evol. Microbiol.">
        <title>The Global Catalogue of Microorganisms (GCM) 10K type strain sequencing project: providing services to taxonomists for standard genome sequencing and annotation.</title>
        <authorList>
            <consortium name="The Broad Institute Genomics Platform"/>
            <consortium name="The Broad Institute Genome Sequencing Center for Infectious Disease"/>
            <person name="Wu L."/>
            <person name="Ma J."/>
        </authorList>
    </citation>
    <scope>NUCLEOTIDE SEQUENCE [LARGE SCALE GENOMIC DNA]</scope>
    <source>
        <strain evidence="10">FCH27</strain>
    </source>
</reference>
<dbReference type="InterPro" id="IPR003838">
    <property type="entry name" value="ABC3_permease_C"/>
</dbReference>
<feature type="domain" description="ABC3 transporter permease C-terminal" evidence="8">
    <location>
        <begin position="278"/>
        <end position="397"/>
    </location>
</feature>
<name>A0ABW2N2K2_9ACTN</name>
<dbReference type="Proteomes" id="UP001596524">
    <property type="component" value="Unassembled WGS sequence"/>
</dbReference>
<evidence type="ECO:0000256" key="7">
    <source>
        <dbReference type="SAM" id="Phobius"/>
    </source>
</evidence>
<keyword evidence="3 7" id="KW-0812">Transmembrane</keyword>
<feature type="transmembrane region" description="Helical" evidence="7">
    <location>
        <begin position="493"/>
        <end position="513"/>
    </location>
</feature>
<feature type="transmembrane region" description="Helical" evidence="7">
    <location>
        <begin position="751"/>
        <end position="777"/>
    </location>
</feature>
<evidence type="ECO:0000256" key="6">
    <source>
        <dbReference type="ARBA" id="ARBA00038076"/>
    </source>
</evidence>
<gene>
    <name evidence="9" type="ORF">ACFQO6_07390</name>
</gene>
<keyword evidence="5 7" id="KW-0472">Membrane</keyword>
<comment type="similarity">
    <text evidence="6">Belongs to the ABC-4 integral membrane protein family.</text>
</comment>
<feature type="transmembrane region" description="Helical" evidence="7">
    <location>
        <begin position="413"/>
        <end position="432"/>
    </location>
</feature>
<dbReference type="PANTHER" id="PTHR30572:SF4">
    <property type="entry name" value="ABC TRANSPORTER PERMEASE YTRF"/>
    <property type="match status" value="1"/>
</dbReference>
<evidence type="ECO:0000256" key="2">
    <source>
        <dbReference type="ARBA" id="ARBA00022475"/>
    </source>
</evidence>
<comment type="caution">
    <text evidence="9">The sequence shown here is derived from an EMBL/GenBank/DDBJ whole genome shotgun (WGS) entry which is preliminary data.</text>
</comment>
<evidence type="ECO:0000256" key="4">
    <source>
        <dbReference type="ARBA" id="ARBA00022989"/>
    </source>
</evidence>
<evidence type="ECO:0000259" key="8">
    <source>
        <dbReference type="Pfam" id="PF02687"/>
    </source>
</evidence>
<sequence>MSTRMAGWRPALRIAWRDALRHKGRSILVLVMISLPVLAVSAAAIIIKTADVRGLEGAQRQLGAADARIRVEGRGRIIQTPDPSQGSWSATAELDLDNPVSDDDVRATLGDDARLIPITSGWSRARLGDRVIEFSTTGVDLSDPIAEGLFDLESGHLPESSGDVVVNDAMLDKGFAVGDALDVNGSTLTIVGVGRDASVRDYPVVLGSPDDLAPDSGNVSEWLVDAGPVSWSQVLELNTVGALVTSRAVLADPPDVASMAEQMGYDTGRDEILAVAALIIVMALIEVVLLAGPAFAVGARRHARTLALIAASGGTPAQARRVILGSGVVLGLVASAVGLVIGIVAAWALLPLVQRFQGQWFGPFELPWLYLAAIAAFGLVSAVLASVVPAYLASRQDVVAVLAGRRGDRDPRASTPLVGLALLGIGIAASTYGAVTSDSGNGAYWIAGSAIISVLGMILVVPVVVSAVARLSGRLPLTARYAARDAARHRTRTVPAVAAVAATVAGVVALGIANASDELANEKTYTAQAPMGSGYISWGPDVLPGEEVPDPGETWGRIEEAARGAAPDVEVTALRGASDVYDPSGYTSTYIEPPPDLEQAAWGVNYYGPSVLVADRADQLGIEDEVADTIDSALAAGRAVMLTASVDRELVEATVRQESWTEDSDQPQSQLSEVVPVQLVAWGREEAAPASAVVPSAMADDLGIEVVTTGLRLTGDLDPATETRIKESVGGAADGTYVYVERGYQRPDEALILLLVLGALGGVLMLGGTLTATFLALSDARPDLATLSAVGAAPRTRRRVAAAYALVIGFVGAILGAAVGFVPGVAISRPLTAIGYLGPGSSEEGPFLAIPWLLIATIVLVLPLLTAGVVGLTARSRLPLVARLD</sequence>
<feature type="domain" description="ABC3 transporter permease C-terminal" evidence="8">
    <location>
        <begin position="757"/>
        <end position="870"/>
    </location>
</feature>
<dbReference type="PANTHER" id="PTHR30572">
    <property type="entry name" value="MEMBRANE COMPONENT OF TRANSPORTER-RELATED"/>
    <property type="match status" value="1"/>
</dbReference>
<organism evidence="9 10">
    <name type="scientific">Nocardioides astragali</name>
    <dbReference type="NCBI Taxonomy" id="1776736"/>
    <lineage>
        <taxon>Bacteria</taxon>
        <taxon>Bacillati</taxon>
        <taxon>Actinomycetota</taxon>
        <taxon>Actinomycetes</taxon>
        <taxon>Propionibacteriales</taxon>
        <taxon>Nocardioidaceae</taxon>
        <taxon>Nocardioides</taxon>
    </lineage>
</organism>
<feature type="transmembrane region" description="Helical" evidence="7">
    <location>
        <begin position="847"/>
        <end position="874"/>
    </location>
</feature>
<evidence type="ECO:0000256" key="1">
    <source>
        <dbReference type="ARBA" id="ARBA00004651"/>
    </source>
</evidence>
<feature type="transmembrane region" description="Helical" evidence="7">
    <location>
        <begin position="803"/>
        <end position="827"/>
    </location>
</feature>
<proteinExistence type="inferred from homology"/>
<comment type="subcellular location">
    <subcellularLocation>
        <location evidence="1">Cell membrane</location>
        <topology evidence="1">Multi-pass membrane protein</topology>
    </subcellularLocation>
</comment>
<dbReference type="RefSeq" id="WP_255890636.1">
    <property type="nucleotide sequence ID" value="NZ_JAFMZM010000003.1"/>
</dbReference>
<dbReference type="InterPro" id="IPR050250">
    <property type="entry name" value="Macrolide_Exporter_MacB"/>
</dbReference>
<accession>A0ABW2N2K2</accession>
<evidence type="ECO:0000256" key="3">
    <source>
        <dbReference type="ARBA" id="ARBA00022692"/>
    </source>
</evidence>